<evidence type="ECO:0000313" key="1">
    <source>
        <dbReference type="EMBL" id="MCE5172835.1"/>
    </source>
</evidence>
<dbReference type="RefSeq" id="WP_233698893.1">
    <property type="nucleotide sequence ID" value="NZ_JAJNBZ010000035.1"/>
</dbReference>
<protein>
    <submittedName>
        <fullName evidence="1">Uncharacterized protein</fullName>
    </submittedName>
</protein>
<dbReference type="Proteomes" id="UP001199916">
    <property type="component" value="Unassembled WGS sequence"/>
</dbReference>
<sequence>MVKTLHFQLSSGYSNEKLTLHVGMNQHPLQAHTEATLQQAALSNRALALLPAESRKQFTHFAEVPNEHFPMDRLRRIRVTSPDDSSLGSLLPAGGLGGSNIASLSDKVVRQFDEQNQLEQQHFNV</sequence>
<evidence type="ECO:0000313" key="2">
    <source>
        <dbReference type="Proteomes" id="UP001199916"/>
    </source>
</evidence>
<dbReference type="EMBL" id="JAJNBZ010000035">
    <property type="protein sequence ID" value="MCE5172835.1"/>
    <property type="molecule type" value="Genomic_DNA"/>
</dbReference>
<proteinExistence type="predicted"/>
<organism evidence="1 2">
    <name type="scientific">Paenibacillus profundus</name>
    <dbReference type="NCBI Taxonomy" id="1173085"/>
    <lineage>
        <taxon>Bacteria</taxon>
        <taxon>Bacillati</taxon>
        <taxon>Bacillota</taxon>
        <taxon>Bacilli</taxon>
        <taxon>Bacillales</taxon>
        <taxon>Paenibacillaceae</taxon>
        <taxon>Paenibacillus</taxon>
    </lineage>
</organism>
<gene>
    <name evidence="1" type="ORF">LQV63_26560</name>
</gene>
<keyword evidence="2" id="KW-1185">Reference proteome</keyword>
<accession>A0ABS8YLX7</accession>
<reference evidence="1 2" key="1">
    <citation type="submission" date="2021-11" db="EMBL/GenBank/DDBJ databases">
        <title>Draft genome sequence of Paenibacillus profundus YoMME, a new Gram-positive bacteria with exoelectrogenic properties.</title>
        <authorList>
            <person name="Hubenova Y."/>
            <person name="Hubenova E."/>
            <person name="Manasiev Y."/>
            <person name="Peykov S."/>
            <person name="Mitov M."/>
        </authorList>
    </citation>
    <scope>NUCLEOTIDE SEQUENCE [LARGE SCALE GENOMIC DNA]</scope>
    <source>
        <strain evidence="1 2">YoMME</strain>
    </source>
</reference>
<name>A0ABS8YLX7_9BACL</name>
<comment type="caution">
    <text evidence="1">The sequence shown here is derived from an EMBL/GenBank/DDBJ whole genome shotgun (WGS) entry which is preliminary data.</text>
</comment>